<reference evidence="2 3" key="1">
    <citation type="journal article" date="2019" name="Nat. Med.">
        <title>A library of human gut bacterial isolates paired with longitudinal multiomics data enables mechanistic microbiome research.</title>
        <authorList>
            <person name="Poyet M."/>
            <person name="Groussin M."/>
            <person name="Gibbons S.M."/>
            <person name="Avila-Pacheco J."/>
            <person name="Jiang X."/>
            <person name="Kearney S.M."/>
            <person name="Perrotta A.R."/>
            <person name="Berdy B."/>
            <person name="Zhao S."/>
            <person name="Lieberman T.D."/>
            <person name="Swanson P.K."/>
            <person name="Smith M."/>
            <person name="Roesemann S."/>
            <person name="Alexander J.E."/>
            <person name="Rich S.A."/>
            <person name="Livny J."/>
            <person name="Vlamakis H."/>
            <person name="Clish C."/>
            <person name="Bullock K."/>
            <person name="Deik A."/>
            <person name="Scott J."/>
            <person name="Pierce K.A."/>
            <person name="Xavier R.J."/>
            <person name="Alm E.J."/>
        </authorList>
    </citation>
    <scope>NUCLEOTIDE SEQUENCE [LARGE SCALE GENOMIC DNA]</scope>
    <source>
        <strain evidence="2 3">BIOML-A25</strain>
    </source>
</reference>
<dbReference type="AlphaFoldDB" id="A0A6H9QAR8"/>
<dbReference type="RefSeq" id="WP_008764245.1">
    <property type="nucleotide sequence ID" value="NZ_RCXH01000014.1"/>
</dbReference>
<dbReference type="Proteomes" id="UP000427825">
    <property type="component" value="Unassembled WGS sequence"/>
</dbReference>
<proteinExistence type="predicted"/>
<name>A0A6H9QAR8_9BACE</name>
<evidence type="ECO:0000313" key="3">
    <source>
        <dbReference type="Proteomes" id="UP000427825"/>
    </source>
</evidence>
<keyword evidence="1" id="KW-0812">Transmembrane</keyword>
<dbReference type="Gene3D" id="3.30.1330.60">
    <property type="entry name" value="OmpA-like domain"/>
    <property type="match status" value="1"/>
</dbReference>
<sequence length="217" mass="24639">MAKESKSFFWASYADLMTSLFFVMLTLFIVVIIALNNARIDAIEQTAELQAKIDKADEINNATRELDTQHSQYFQYFPEFKKHKLAVTVSFRSGSADMNSLPSSTKEDLRTTGKILQDFIIKTTQSNPHIQYLLIIEGQASKDGYAYNYELSYQRALSLKKFWEDNGLNFNDKNCEVLICGSGDGRLSGTGLMRESKEVLNQRFLIHILPKPGKIGD</sequence>
<gene>
    <name evidence="2" type="ORF">F2Y39_18615</name>
</gene>
<evidence type="ECO:0000256" key="1">
    <source>
        <dbReference type="SAM" id="Phobius"/>
    </source>
</evidence>
<protein>
    <submittedName>
        <fullName evidence="2">OmpA family protein</fullName>
    </submittedName>
</protein>
<comment type="caution">
    <text evidence="2">The sequence shown here is derived from an EMBL/GenBank/DDBJ whole genome shotgun (WGS) entry which is preliminary data.</text>
</comment>
<organism evidence="2 3">
    <name type="scientific">Bacteroides caccae</name>
    <dbReference type="NCBI Taxonomy" id="47678"/>
    <lineage>
        <taxon>Bacteria</taxon>
        <taxon>Pseudomonadati</taxon>
        <taxon>Bacteroidota</taxon>
        <taxon>Bacteroidia</taxon>
        <taxon>Bacteroidales</taxon>
        <taxon>Bacteroidaceae</taxon>
        <taxon>Bacteroides</taxon>
    </lineage>
</organism>
<keyword evidence="1" id="KW-1133">Transmembrane helix</keyword>
<accession>A0A6H9QAR8</accession>
<evidence type="ECO:0000313" key="2">
    <source>
        <dbReference type="EMBL" id="KAA5472768.1"/>
    </source>
</evidence>
<keyword evidence="1" id="KW-0472">Membrane</keyword>
<dbReference type="InterPro" id="IPR036737">
    <property type="entry name" value="OmpA-like_sf"/>
</dbReference>
<dbReference type="EMBL" id="VVYJ01000013">
    <property type="protein sequence ID" value="KAA5472768.1"/>
    <property type="molecule type" value="Genomic_DNA"/>
</dbReference>
<feature type="transmembrane region" description="Helical" evidence="1">
    <location>
        <begin position="12"/>
        <end position="35"/>
    </location>
</feature>